<evidence type="ECO:0000313" key="11">
    <source>
        <dbReference type="EMBL" id="UXY14260.1"/>
    </source>
</evidence>
<name>A0ABY6DIT4_9NEIS</name>
<dbReference type="Pfam" id="PF18113">
    <property type="entry name" value="Rbx_binding"/>
    <property type="match status" value="1"/>
</dbReference>
<evidence type="ECO:0000313" key="12">
    <source>
        <dbReference type="Proteomes" id="UP001061302"/>
    </source>
</evidence>
<evidence type="ECO:0000256" key="7">
    <source>
        <dbReference type="ARBA" id="ARBA00023002"/>
    </source>
</evidence>
<feature type="domain" description="Rubredoxin binding" evidence="10">
    <location>
        <begin position="308"/>
        <end position="377"/>
    </location>
</feature>
<proteinExistence type="inferred from homology"/>
<keyword evidence="12" id="KW-1185">Reference proteome</keyword>
<reference evidence="11" key="1">
    <citation type="submission" date="2022-10" db="EMBL/GenBank/DDBJ databases">
        <title>Chitiniphilus purpureus sp. nov., a novel chitin-degrading bacterium isolated from crawfish pond sediment.</title>
        <authorList>
            <person name="Li K."/>
        </authorList>
    </citation>
    <scope>NUCLEOTIDE SEQUENCE</scope>
    <source>
        <strain evidence="11">CD1</strain>
    </source>
</reference>
<protein>
    <submittedName>
        <fullName evidence="11">FAD-dependent oxidoreductase</fullName>
    </submittedName>
</protein>
<dbReference type="Gene3D" id="3.30.390.120">
    <property type="match status" value="1"/>
</dbReference>
<keyword evidence="7" id="KW-0560">Oxidoreductase</keyword>
<feature type="domain" description="FAD/NAD(P)-binding" evidence="9">
    <location>
        <begin position="5"/>
        <end position="285"/>
    </location>
</feature>
<dbReference type="PRINTS" id="PR00411">
    <property type="entry name" value="PNDRDTASEI"/>
</dbReference>
<evidence type="ECO:0000259" key="10">
    <source>
        <dbReference type="Pfam" id="PF18113"/>
    </source>
</evidence>
<evidence type="ECO:0000256" key="2">
    <source>
        <dbReference type="ARBA" id="ARBA00004496"/>
    </source>
</evidence>
<dbReference type="InterPro" id="IPR023753">
    <property type="entry name" value="FAD/NAD-binding_dom"/>
</dbReference>
<organism evidence="11 12">
    <name type="scientific">Chitiniphilus purpureus</name>
    <dbReference type="NCBI Taxonomy" id="2981137"/>
    <lineage>
        <taxon>Bacteria</taxon>
        <taxon>Pseudomonadati</taxon>
        <taxon>Pseudomonadota</taxon>
        <taxon>Betaproteobacteria</taxon>
        <taxon>Neisseriales</taxon>
        <taxon>Chitinibacteraceae</taxon>
        <taxon>Chitiniphilus</taxon>
    </lineage>
</organism>
<dbReference type="PRINTS" id="PR00368">
    <property type="entry name" value="FADPNR"/>
</dbReference>
<dbReference type="RefSeq" id="WP_263123559.1">
    <property type="nucleotide sequence ID" value="NZ_CP106753.1"/>
</dbReference>
<evidence type="ECO:0000256" key="1">
    <source>
        <dbReference type="ARBA" id="ARBA00001974"/>
    </source>
</evidence>
<comment type="similarity">
    <text evidence="3">Belongs to the FAD-dependent oxidoreductase family.</text>
</comment>
<evidence type="ECO:0000256" key="6">
    <source>
        <dbReference type="ARBA" id="ARBA00022827"/>
    </source>
</evidence>
<dbReference type="EMBL" id="CP106753">
    <property type="protein sequence ID" value="UXY14260.1"/>
    <property type="molecule type" value="Genomic_DNA"/>
</dbReference>
<gene>
    <name evidence="11" type="ORF">N8I74_13165</name>
</gene>
<dbReference type="PANTHER" id="PTHR43429:SF3">
    <property type="entry name" value="NITRITE REDUCTASE [NAD(P)H]"/>
    <property type="match status" value="1"/>
</dbReference>
<sequence>MSEPIIIVGAGLAGYNVARELRKLDRATPLVLIARDDAHFYSKPMLSNALAGGKAPAALVMKSCESMAEELNATILAQTEVQAIEASARRLILADGRALGYRDLVLALGADPVRPLLAGEHGAVLAVNDLSDYAHFLARLPGQGVVVILGAGLIGCEFANDLVARGLTPVLVDPAAWPLARLLPQEAGRWMQDRLQQHGVSFHLGRHATQVDCSGPGYRVTLDDGTLVDGALVLSAIGLGPRVSLARAAGLTVARGIVTGADLRTSDPHIWAVGDCVEAAGFNLPFVMPLMQQARSLAATLAGQPMSLRYPAMPIVVKTPACPTVIAPPLTCPAGAWQVDAGAAGLTARWETPEGVLGGFVLMGDAVRQRQTLSAQLGNWLA</sequence>
<keyword evidence="4" id="KW-0963">Cytoplasm</keyword>
<accession>A0ABY6DIT4</accession>
<dbReference type="PANTHER" id="PTHR43429">
    <property type="entry name" value="PYRIDINE NUCLEOTIDE-DISULFIDE OXIDOREDUCTASE DOMAIN-CONTAINING"/>
    <property type="match status" value="1"/>
</dbReference>
<dbReference type="InterPro" id="IPR036188">
    <property type="entry name" value="FAD/NAD-bd_sf"/>
</dbReference>
<evidence type="ECO:0000256" key="5">
    <source>
        <dbReference type="ARBA" id="ARBA00022630"/>
    </source>
</evidence>
<comment type="cofactor">
    <cofactor evidence="1">
        <name>FAD</name>
        <dbReference type="ChEBI" id="CHEBI:57692"/>
    </cofactor>
</comment>
<keyword evidence="8" id="KW-0520">NAD</keyword>
<keyword evidence="6" id="KW-0274">FAD</keyword>
<evidence type="ECO:0000259" key="9">
    <source>
        <dbReference type="Pfam" id="PF07992"/>
    </source>
</evidence>
<comment type="subcellular location">
    <subcellularLocation>
        <location evidence="2">Cytoplasm</location>
    </subcellularLocation>
</comment>
<evidence type="ECO:0000256" key="3">
    <source>
        <dbReference type="ARBA" id="ARBA00006442"/>
    </source>
</evidence>
<dbReference type="Proteomes" id="UP001061302">
    <property type="component" value="Chromosome"/>
</dbReference>
<dbReference type="Pfam" id="PF07992">
    <property type="entry name" value="Pyr_redox_2"/>
    <property type="match status" value="1"/>
</dbReference>
<evidence type="ECO:0000256" key="8">
    <source>
        <dbReference type="ARBA" id="ARBA00023027"/>
    </source>
</evidence>
<dbReference type="InterPro" id="IPR041364">
    <property type="entry name" value="Rbx-bd"/>
</dbReference>
<evidence type="ECO:0000256" key="4">
    <source>
        <dbReference type="ARBA" id="ARBA00022490"/>
    </source>
</evidence>
<dbReference type="SUPFAM" id="SSF51905">
    <property type="entry name" value="FAD/NAD(P)-binding domain"/>
    <property type="match status" value="1"/>
</dbReference>
<keyword evidence="5" id="KW-0285">Flavoprotein</keyword>
<dbReference type="InterPro" id="IPR050260">
    <property type="entry name" value="FAD-bd_OxRdtase"/>
</dbReference>
<dbReference type="Gene3D" id="3.50.50.60">
    <property type="entry name" value="FAD/NAD(P)-binding domain"/>
    <property type="match status" value="2"/>
</dbReference>